<evidence type="ECO:0000256" key="1">
    <source>
        <dbReference type="ARBA" id="ARBA00008455"/>
    </source>
</evidence>
<feature type="domain" description="Peptidase C1A papain C-terminal" evidence="8">
    <location>
        <begin position="116"/>
        <end position="330"/>
    </location>
</feature>
<evidence type="ECO:0000313" key="10">
    <source>
        <dbReference type="EMBL" id="DBA31664.1"/>
    </source>
</evidence>
<dbReference type="InterPro" id="IPR013201">
    <property type="entry name" value="Prot_inhib_I29"/>
</dbReference>
<keyword evidence="2" id="KW-0645">Protease</keyword>
<evidence type="ECO:0000256" key="3">
    <source>
        <dbReference type="ARBA" id="ARBA00022801"/>
    </source>
</evidence>
<name>A0AAV3AJK4_PYXAD</name>
<dbReference type="AlphaFoldDB" id="A0AAV3AJK4"/>
<comment type="caution">
    <text evidence="10">The sequence shown here is derived from an EMBL/GenBank/DDBJ whole genome shotgun (WGS) entry which is preliminary data.</text>
</comment>
<evidence type="ECO:0000256" key="2">
    <source>
        <dbReference type="ARBA" id="ARBA00022670"/>
    </source>
</evidence>
<dbReference type="InterPro" id="IPR000169">
    <property type="entry name" value="Pept_cys_AS"/>
</dbReference>
<evidence type="ECO:0000256" key="5">
    <source>
        <dbReference type="ARBA" id="ARBA00023145"/>
    </source>
</evidence>
<reference evidence="10" key="1">
    <citation type="thesis" date="2020" institute="ProQuest LLC" country="789 East Eisenhower Parkway, Ann Arbor, MI, USA">
        <title>Comparative Genomics and Chromosome Evolution.</title>
        <authorList>
            <person name="Mudd A.B."/>
        </authorList>
    </citation>
    <scope>NUCLEOTIDE SEQUENCE</scope>
    <source>
        <strain evidence="10">1538</strain>
        <tissue evidence="10">Blood</tissue>
    </source>
</reference>
<dbReference type="GO" id="GO:0006508">
    <property type="term" value="P:proteolysis"/>
    <property type="evidence" value="ECO:0007669"/>
    <property type="project" value="UniProtKB-KW"/>
</dbReference>
<dbReference type="Proteomes" id="UP001181693">
    <property type="component" value="Unassembled WGS sequence"/>
</dbReference>
<dbReference type="Pfam" id="PF08246">
    <property type="entry name" value="Inhibitor_I29"/>
    <property type="match status" value="1"/>
</dbReference>
<dbReference type="Gene3D" id="3.90.70.10">
    <property type="entry name" value="Cysteine proteinases"/>
    <property type="match status" value="1"/>
</dbReference>
<evidence type="ECO:0000313" key="11">
    <source>
        <dbReference type="Proteomes" id="UP001181693"/>
    </source>
</evidence>
<dbReference type="PROSITE" id="PS00139">
    <property type="entry name" value="THIOL_PROTEASE_CYS"/>
    <property type="match status" value="1"/>
</dbReference>
<dbReference type="SMART" id="SM00645">
    <property type="entry name" value="Pept_C1"/>
    <property type="match status" value="1"/>
</dbReference>
<dbReference type="FunFam" id="1.10.287.2250:FF:000003">
    <property type="entry name" value="Cathepsin L"/>
    <property type="match status" value="1"/>
</dbReference>
<dbReference type="InterPro" id="IPR000668">
    <property type="entry name" value="Peptidase_C1A_C"/>
</dbReference>
<dbReference type="InterPro" id="IPR025661">
    <property type="entry name" value="Pept_asp_AS"/>
</dbReference>
<dbReference type="PRINTS" id="PR00705">
    <property type="entry name" value="PAPAIN"/>
</dbReference>
<dbReference type="PROSITE" id="PS00640">
    <property type="entry name" value="THIOL_PROTEASE_ASN"/>
    <property type="match status" value="1"/>
</dbReference>
<keyword evidence="3" id="KW-0378">Hydrolase</keyword>
<dbReference type="SMART" id="SM00848">
    <property type="entry name" value="Inhibitor_I29"/>
    <property type="match status" value="1"/>
</dbReference>
<dbReference type="CDD" id="cd02248">
    <property type="entry name" value="Peptidase_C1A"/>
    <property type="match status" value="1"/>
</dbReference>
<dbReference type="EMBL" id="DYDO01000002">
    <property type="protein sequence ID" value="DBA31664.1"/>
    <property type="molecule type" value="Genomic_DNA"/>
</dbReference>
<comment type="similarity">
    <text evidence="1">Belongs to the peptidase C1 family.</text>
</comment>
<dbReference type="InterPro" id="IPR013128">
    <property type="entry name" value="Peptidase_C1A"/>
</dbReference>
<keyword evidence="5" id="KW-0865">Zymogen</keyword>
<proteinExistence type="inferred from homology"/>
<feature type="domain" description="Cathepsin propeptide inhibitor" evidence="9">
    <location>
        <begin position="27"/>
        <end position="87"/>
    </location>
</feature>
<dbReference type="InterPro" id="IPR038765">
    <property type="entry name" value="Papain-like_cys_pep_sf"/>
</dbReference>
<evidence type="ECO:0000256" key="6">
    <source>
        <dbReference type="ARBA" id="ARBA00023157"/>
    </source>
</evidence>
<sequence length="331" mass="37806">MHLDKYFLVLSAVIICVSSSHFLDQEWNVWKTKHDKTYPTSYDETFRRNAWEATWHKVQKHNEKYEQGLTKYRMEMNYFADMTSEERSSRSCISNRKKSTLKTNIPSKVYSSNLDLPSSVDWRDSKCVTRVKNQGLCGSCWAFATVGVIETQNCLKTKQLVELSEQQLVDCDSENDGCCGGHPIKALDYITHHGVMKAKDYEYSEKQARCSYKLDKSLTFNVSKYYKMLGEGNIASSLALEGPVAVSIEVSDDFQMYKEGIFTGECGENLNHAVIVVGYGTEYDEEENDNVDYWIVKNSWGDDWGENGYVRMKRNDNLCGIGLEGAAIDLI</sequence>
<dbReference type="FunFam" id="3.90.70.10:FF:000103">
    <property type="entry name" value="Hypothetical LOC496748"/>
    <property type="match status" value="1"/>
</dbReference>
<feature type="signal peptide" evidence="7">
    <location>
        <begin position="1"/>
        <end position="19"/>
    </location>
</feature>
<dbReference type="Gene3D" id="1.10.287.2250">
    <property type="match status" value="1"/>
</dbReference>
<evidence type="ECO:0000256" key="4">
    <source>
        <dbReference type="ARBA" id="ARBA00022807"/>
    </source>
</evidence>
<keyword evidence="7" id="KW-0732">Signal</keyword>
<dbReference type="InterPro" id="IPR039417">
    <property type="entry name" value="Peptidase_C1A_papain-like"/>
</dbReference>
<dbReference type="SUPFAM" id="SSF54001">
    <property type="entry name" value="Cysteine proteinases"/>
    <property type="match status" value="1"/>
</dbReference>
<evidence type="ECO:0000259" key="9">
    <source>
        <dbReference type="SMART" id="SM00848"/>
    </source>
</evidence>
<dbReference type="GO" id="GO:0008234">
    <property type="term" value="F:cysteine-type peptidase activity"/>
    <property type="evidence" value="ECO:0007669"/>
    <property type="project" value="UniProtKB-KW"/>
</dbReference>
<dbReference type="Pfam" id="PF00112">
    <property type="entry name" value="Peptidase_C1"/>
    <property type="match status" value="1"/>
</dbReference>
<gene>
    <name evidence="10" type="ORF">GDO54_007457</name>
</gene>
<keyword evidence="4" id="KW-0788">Thiol protease</keyword>
<accession>A0AAV3AJK4</accession>
<evidence type="ECO:0000256" key="7">
    <source>
        <dbReference type="SAM" id="SignalP"/>
    </source>
</evidence>
<keyword evidence="6" id="KW-1015">Disulfide bond</keyword>
<evidence type="ECO:0000259" key="8">
    <source>
        <dbReference type="SMART" id="SM00645"/>
    </source>
</evidence>
<dbReference type="PANTHER" id="PTHR12411">
    <property type="entry name" value="CYSTEINE PROTEASE FAMILY C1-RELATED"/>
    <property type="match status" value="1"/>
</dbReference>
<keyword evidence="11" id="KW-1185">Reference proteome</keyword>
<organism evidence="10 11">
    <name type="scientific">Pyxicephalus adspersus</name>
    <name type="common">African bullfrog</name>
    <dbReference type="NCBI Taxonomy" id="30357"/>
    <lineage>
        <taxon>Eukaryota</taxon>
        <taxon>Metazoa</taxon>
        <taxon>Chordata</taxon>
        <taxon>Craniata</taxon>
        <taxon>Vertebrata</taxon>
        <taxon>Euteleostomi</taxon>
        <taxon>Amphibia</taxon>
        <taxon>Batrachia</taxon>
        <taxon>Anura</taxon>
        <taxon>Neobatrachia</taxon>
        <taxon>Ranoidea</taxon>
        <taxon>Pyxicephalidae</taxon>
        <taxon>Pyxicephalinae</taxon>
        <taxon>Pyxicephalus</taxon>
    </lineage>
</organism>
<feature type="chain" id="PRO_5043977097" evidence="7">
    <location>
        <begin position="20"/>
        <end position="331"/>
    </location>
</feature>
<protein>
    <submittedName>
        <fullName evidence="10">Uncharacterized protein</fullName>
    </submittedName>
</protein>